<dbReference type="GO" id="GO:0005509">
    <property type="term" value="F:calcium ion binding"/>
    <property type="evidence" value="ECO:0007669"/>
    <property type="project" value="InterPro"/>
</dbReference>
<feature type="chain" id="PRO_5006835254" description="EF-hand domain-containing protein" evidence="2">
    <location>
        <begin position="19"/>
        <end position="74"/>
    </location>
</feature>
<keyword evidence="5" id="KW-1185">Reference proteome</keyword>
<accession>A0A0U2Z946</accession>
<evidence type="ECO:0000313" key="4">
    <source>
        <dbReference type="EMBL" id="ALS99443.1"/>
    </source>
</evidence>
<dbReference type="STRING" id="1526571.AT746_15035"/>
<dbReference type="InterPro" id="IPR018247">
    <property type="entry name" value="EF_Hand_1_Ca_BS"/>
</dbReference>
<dbReference type="Gene3D" id="1.10.238.10">
    <property type="entry name" value="EF-hand"/>
    <property type="match status" value="1"/>
</dbReference>
<dbReference type="PROSITE" id="PS00018">
    <property type="entry name" value="EF_HAND_1"/>
    <property type="match status" value="1"/>
</dbReference>
<evidence type="ECO:0000259" key="3">
    <source>
        <dbReference type="PROSITE" id="PS50222"/>
    </source>
</evidence>
<feature type="domain" description="EF-hand" evidence="3">
    <location>
        <begin position="43"/>
        <end position="74"/>
    </location>
</feature>
<evidence type="ECO:0000256" key="1">
    <source>
        <dbReference type="SAM" id="MobiDB-lite"/>
    </source>
</evidence>
<dbReference type="PROSITE" id="PS50222">
    <property type="entry name" value="EF_HAND_2"/>
    <property type="match status" value="1"/>
</dbReference>
<reference evidence="4 5" key="1">
    <citation type="submission" date="2015-12" db="EMBL/GenBank/DDBJ databases">
        <title>Complete genome of Lacimicrobium alkaliphilum KCTC 32984.</title>
        <authorList>
            <person name="Kim S.-G."/>
            <person name="Lee Y.-J."/>
        </authorList>
    </citation>
    <scope>NUCLEOTIDE SEQUENCE [LARGE SCALE GENOMIC DNA]</scope>
    <source>
        <strain evidence="4 5">YelD216</strain>
    </source>
</reference>
<dbReference type="RefSeq" id="WP_062481799.1">
    <property type="nucleotide sequence ID" value="NZ_CP013650.1"/>
</dbReference>
<dbReference type="Proteomes" id="UP000068447">
    <property type="component" value="Chromosome"/>
</dbReference>
<dbReference type="EMBL" id="CP013650">
    <property type="protein sequence ID" value="ALS99443.1"/>
    <property type="molecule type" value="Genomic_DNA"/>
</dbReference>
<dbReference type="AlphaFoldDB" id="A0A0U2Z946"/>
<name>A0A0U2Z946_9ALTE</name>
<dbReference type="KEGG" id="lal:AT746_15035"/>
<dbReference type="Pfam" id="PF13499">
    <property type="entry name" value="EF-hand_7"/>
    <property type="match status" value="1"/>
</dbReference>
<gene>
    <name evidence="4" type="ORF">AT746_15035</name>
</gene>
<dbReference type="CDD" id="cd00051">
    <property type="entry name" value="EFh"/>
    <property type="match status" value="1"/>
</dbReference>
<sequence length="74" mass="7971">MKKLALIMFLLPSSLALAASNASEIFDTLDQNGDGYLSKSEAASEGPLSSSFDKYDKDGDGKISKSEFEAYLNQ</sequence>
<dbReference type="SUPFAM" id="SSF47473">
    <property type="entry name" value="EF-hand"/>
    <property type="match status" value="1"/>
</dbReference>
<protein>
    <recommendedName>
        <fullName evidence="3">EF-hand domain-containing protein</fullName>
    </recommendedName>
</protein>
<evidence type="ECO:0000313" key="5">
    <source>
        <dbReference type="Proteomes" id="UP000068447"/>
    </source>
</evidence>
<evidence type="ECO:0000256" key="2">
    <source>
        <dbReference type="SAM" id="SignalP"/>
    </source>
</evidence>
<proteinExistence type="predicted"/>
<dbReference type="InterPro" id="IPR011992">
    <property type="entry name" value="EF-hand-dom_pair"/>
</dbReference>
<feature type="signal peptide" evidence="2">
    <location>
        <begin position="1"/>
        <end position="18"/>
    </location>
</feature>
<feature type="region of interest" description="Disordered" evidence="1">
    <location>
        <begin position="40"/>
        <end position="61"/>
    </location>
</feature>
<organism evidence="4 5">
    <name type="scientific">Lacimicrobium alkaliphilum</name>
    <dbReference type="NCBI Taxonomy" id="1526571"/>
    <lineage>
        <taxon>Bacteria</taxon>
        <taxon>Pseudomonadati</taxon>
        <taxon>Pseudomonadota</taxon>
        <taxon>Gammaproteobacteria</taxon>
        <taxon>Alteromonadales</taxon>
        <taxon>Alteromonadaceae</taxon>
        <taxon>Lacimicrobium</taxon>
    </lineage>
</organism>
<dbReference type="InterPro" id="IPR002048">
    <property type="entry name" value="EF_hand_dom"/>
</dbReference>
<keyword evidence="2" id="KW-0732">Signal</keyword>